<dbReference type="InterPro" id="IPR001750">
    <property type="entry name" value="ND/Mrp_TM"/>
</dbReference>
<reference evidence="21" key="1">
    <citation type="journal article" date="2019" name="Sci. Rep.">
        <title>The mitochondrial genomes of palaeopteran insects and insights into the early insect relationships.</title>
        <authorList>
            <person name="Song N."/>
            <person name="Li X."/>
            <person name="Yin X."/>
            <person name="Li X."/>
            <person name="Yin J."/>
            <person name="Pan P."/>
        </authorList>
    </citation>
    <scope>NUCLEOTIDE SEQUENCE</scope>
</reference>
<feature type="chain" id="PRO_5025575227" description="NADH-ubiquinone oxidoreductase chain 2" evidence="19">
    <location>
        <begin position="18"/>
        <end position="332"/>
    </location>
</feature>
<dbReference type="GO" id="GO:0006120">
    <property type="term" value="P:mitochondrial electron transport, NADH to ubiquinone"/>
    <property type="evidence" value="ECO:0007669"/>
    <property type="project" value="InterPro"/>
</dbReference>
<evidence type="ECO:0000256" key="5">
    <source>
        <dbReference type="ARBA" id="ARBA00021008"/>
    </source>
</evidence>
<evidence type="ECO:0000256" key="8">
    <source>
        <dbReference type="ARBA" id="ARBA00022692"/>
    </source>
</evidence>
<evidence type="ECO:0000256" key="1">
    <source>
        <dbReference type="ARBA" id="ARBA00003257"/>
    </source>
</evidence>
<feature type="transmembrane region" description="Helical" evidence="18">
    <location>
        <begin position="57"/>
        <end position="77"/>
    </location>
</feature>
<dbReference type="PANTHER" id="PTHR46552:SF1">
    <property type="entry name" value="NADH-UBIQUINONE OXIDOREDUCTASE CHAIN 2"/>
    <property type="match status" value="1"/>
</dbReference>
<sequence length="332" mass="38108">MLLNLSFLLFLLTLMSGTLISISSSTWLGAWMGLEMNLLSFIPLMSKSKNPYESESAMKYFLVQAIASIVFLLSILLMEKVGPHSTLNYDYILSSALLMKMGAAPFHFWFPGVMEGLTWFNCFILMTWQKIAPFVLLSYKLYMSLMFNFIIIFSVIVGAVGGLNQSSIRKLMAYSSISHLGWMISAMMISNYYWVMYFLIYSFMNSSVIYVFHNQGLYNISQNYSSKNNSPLIKLSIFISMLSLGGLPPFLGFLPKWMIIQNMVESSYFLIILIMVMTTLITLYFYLRVMFSAFTFMNQEMNWGNFNFNDSMMSFMIAFSIFGIPIISCILN</sequence>
<dbReference type="InterPro" id="IPR003917">
    <property type="entry name" value="NADH_UbQ_OxRdtase_chain2"/>
</dbReference>
<evidence type="ECO:0000256" key="15">
    <source>
        <dbReference type="ARBA" id="ARBA00023128"/>
    </source>
</evidence>
<evidence type="ECO:0000256" key="3">
    <source>
        <dbReference type="ARBA" id="ARBA00007012"/>
    </source>
</evidence>
<dbReference type="InterPro" id="IPR050175">
    <property type="entry name" value="Complex_I_Subunit_2"/>
</dbReference>
<accession>A0A6C0R3K0</accession>
<comment type="function">
    <text evidence="18">Core subunit of the mitochondrial membrane respiratory chain NADH dehydrogenase (Complex I) which catalyzes electron transfer from NADH through the respiratory chain, using ubiquinone as an electron acceptor. Essential for the catalytic activity and assembly of complex I.</text>
</comment>
<evidence type="ECO:0000256" key="17">
    <source>
        <dbReference type="ARBA" id="ARBA00049551"/>
    </source>
</evidence>
<feature type="transmembrane region" description="Helical" evidence="18">
    <location>
        <begin position="266"/>
        <end position="287"/>
    </location>
</feature>
<protein>
    <recommendedName>
        <fullName evidence="5 18">NADH-ubiquinone oxidoreductase chain 2</fullName>
        <ecNumber evidence="4 18">7.1.1.2</ecNumber>
    </recommendedName>
</protein>
<evidence type="ECO:0000256" key="7">
    <source>
        <dbReference type="ARBA" id="ARBA00022660"/>
    </source>
</evidence>
<evidence type="ECO:0000256" key="6">
    <source>
        <dbReference type="ARBA" id="ARBA00022448"/>
    </source>
</evidence>
<feature type="transmembrane region" description="Helical" evidence="18">
    <location>
        <begin position="232"/>
        <end position="254"/>
    </location>
</feature>
<keyword evidence="11 18" id="KW-0249">Electron transport</keyword>
<feature type="transmembrane region" description="Helical" evidence="18">
    <location>
        <begin position="312"/>
        <end position="331"/>
    </location>
</feature>
<feature type="domain" description="NADH:quinone oxidoreductase/Mrp antiporter transmembrane" evidence="20">
    <location>
        <begin position="24"/>
        <end position="282"/>
    </location>
</feature>
<feature type="transmembrane region" description="Helical" evidence="18">
    <location>
        <begin position="145"/>
        <end position="163"/>
    </location>
</feature>
<evidence type="ECO:0000256" key="12">
    <source>
        <dbReference type="ARBA" id="ARBA00022989"/>
    </source>
</evidence>
<name>A0A6C0R3K0_9ODON</name>
<feature type="transmembrane region" description="Helical" evidence="18">
    <location>
        <begin position="117"/>
        <end position="139"/>
    </location>
</feature>
<feature type="signal peptide" evidence="19">
    <location>
        <begin position="1"/>
        <end position="17"/>
    </location>
</feature>
<evidence type="ECO:0000256" key="14">
    <source>
        <dbReference type="ARBA" id="ARBA00023075"/>
    </source>
</evidence>
<keyword evidence="10 18" id="KW-1278">Translocase</keyword>
<keyword evidence="13 18" id="KW-0520">NAD</keyword>
<evidence type="ECO:0000256" key="19">
    <source>
        <dbReference type="SAM" id="SignalP"/>
    </source>
</evidence>
<keyword evidence="8 18" id="KW-0812">Transmembrane</keyword>
<evidence type="ECO:0000256" key="13">
    <source>
        <dbReference type="ARBA" id="ARBA00023027"/>
    </source>
</evidence>
<evidence type="ECO:0000259" key="20">
    <source>
        <dbReference type="Pfam" id="PF00361"/>
    </source>
</evidence>
<keyword evidence="12 18" id="KW-1133">Transmembrane helix</keyword>
<keyword evidence="6" id="KW-0813">Transport</keyword>
<evidence type="ECO:0000256" key="9">
    <source>
        <dbReference type="ARBA" id="ARBA00022792"/>
    </source>
</evidence>
<comment type="similarity">
    <text evidence="3 18">Belongs to the complex I subunit 2 family.</text>
</comment>
<dbReference type="GO" id="GO:0008137">
    <property type="term" value="F:NADH dehydrogenase (ubiquinone) activity"/>
    <property type="evidence" value="ECO:0007669"/>
    <property type="project" value="UniProtKB-EC"/>
</dbReference>
<evidence type="ECO:0000256" key="10">
    <source>
        <dbReference type="ARBA" id="ARBA00022967"/>
    </source>
</evidence>
<feature type="transmembrane region" description="Helical" evidence="18">
    <location>
        <begin position="192"/>
        <end position="212"/>
    </location>
</feature>
<evidence type="ECO:0000256" key="18">
    <source>
        <dbReference type="RuleBase" id="RU003403"/>
    </source>
</evidence>
<dbReference type="PRINTS" id="PR01436">
    <property type="entry name" value="NADHDHGNASE2"/>
</dbReference>
<dbReference type="EMBL" id="MK951663">
    <property type="protein sequence ID" value="QHZ87440.1"/>
    <property type="molecule type" value="Genomic_DNA"/>
</dbReference>
<dbReference type="PANTHER" id="PTHR46552">
    <property type="entry name" value="NADH-UBIQUINONE OXIDOREDUCTASE CHAIN 2"/>
    <property type="match status" value="1"/>
</dbReference>
<organism evidence="21">
    <name type="scientific">Anotogaster sieboldii</name>
    <dbReference type="NCBI Taxonomy" id="126220"/>
    <lineage>
        <taxon>Eukaryota</taxon>
        <taxon>Metazoa</taxon>
        <taxon>Ecdysozoa</taxon>
        <taxon>Arthropoda</taxon>
        <taxon>Hexapoda</taxon>
        <taxon>Insecta</taxon>
        <taxon>Pterygota</taxon>
        <taxon>Palaeoptera</taxon>
        <taxon>Odonata</taxon>
        <taxon>Epiprocta</taxon>
        <taxon>Anisoptera</taxon>
        <taxon>Cordulegastroidea</taxon>
        <taxon>Cordulegastridae</taxon>
        <taxon>Anotogaster</taxon>
    </lineage>
</organism>
<evidence type="ECO:0000313" key="21">
    <source>
        <dbReference type="EMBL" id="QHZ87440.1"/>
    </source>
</evidence>
<keyword evidence="7 18" id="KW-0679">Respiratory chain</keyword>
<geneLocation type="mitochondrion" evidence="21"/>
<dbReference type="AlphaFoldDB" id="A0A6C0R3K0"/>
<keyword evidence="19" id="KW-0732">Signal</keyword>
<comment type="function">
    <text evidence="1">Core subunit of the mitochondrial membrane respiratory chain NADH dehydrogenase (Complex I) that is believed to belong to the minimal assembly required for catalysis. Complex I functions in the transfer of electrons from NADH to the respiratory chain. The immediate electron acceptor for the enzyme is believed to be ubiquinone.</text>
</comment>
<evidence type="ECO:0000256" key="4">
    <source>
        <dbReference type="ARBA" id="ARBA00012944"/>
    </source>
</evidence>
<keyword evidence="9 18" id="KW-0999">Mitochondrion inner membrane</keyword>
<gene>
    <name evidence="21" type="primary">nad2</name>
</gene>
<proteinExistence type="inferred from homology"/>
<evidence type="ECO:0000256" key="16">
    <source>
        <dbReference type="ARBA" id="ARBA00023136"/>
    </source>
</evidence>
<dbReference type="GO" id="GO:0005743">
    <property type="term" value="C:mitochondrial inner membrane"/>
    <property type="evidence" value="ECO:0007669"/>
    <property type="project" value="UniProtKB-SubCell"/>
</dbReference>
<comment type="subcellular location">
    <subcellularLocation>
        <location evidence="2 18">Mitochondrion inner membrane</location>
        <topology evidence="2 18">Multi-pass membrane protein</topology>
    </subcellularLocation>
</comment>
<evidence type="ECO:0000256" key="11">
    <source>
        <dbReference type="ARBA" id="ARBA00022982"/>
    </source>
</evidence>
<dbReference type="EC" id="7.1.1.2" evidence="4 18"/>
<evidence type="ECO:0000256" key="2">
    <source>
        <dbReference type="ARBA" id="ARBA00004448"/>
    </source>
</evidence>
<keyword evidence="16 18" id="KW-0472">Membrane</keyword>
<comment type="catalytic activity">
    <reaction evidence="17 18">
        <text>a ubiquinone + NADH + 5 H(+)(in) = a ubiquinol + NAD(+) + 4 H(+)(out)</text>
        <dbReference type="Rhea" id="RHEA:29091"/>
        <dbReference type="Rhea" id="RHEA-COMP:9565"/>
        <dbReference type="Rhea" id="RHEA-COMP:9566"/>
        <dbReference type="ChEBI" id="CHEBI:15378"/>
        <dbReference type="ChEBI" id="CHEBI:16389"/>
        <dbReference type="ChEBI" id="CHEBI:17976"/>
        <dbReference type="ChEBI" id="CHEBI:57540"/>
        <dbReference type="ChEBI" id="CHEBI:57945"/>
        <dbReference type="EC" id="7.1.1.2"/>
    </reaction>
</comment>
<dbReference type="Pfam" id="PF00361">
    <property type="entry name" value="Proton_antipo_M"/>
    <property type="match status" value="1"/>
</dbReference>
<keyword evidence="14 18" id="KW-0830">Ubiquinone</keyword>
<keyword evidence="15 18" id="KW-0496">Mitochondrion</keyword>